<proteinExistence type="predicted"/>
<keyword evidence="1" id="KW-1133">Transmembrane helix</keyword>
<evidence type="ECO:0000313" key="3">
    <source>
        <dbReference type="Proteomes" id="UP000541444"/>
    </source>
</evidence>
<evidence type="ECO:0000256" key="1">
    <source>
        <dbReference type="SAM" id="Phobius"/>
    </source>
</evidence>
<organism evidence="2 3">
    <name type="scientific">Kingdonia uniflora</name>
    <dbReference type="NCBI Taxonomy" id="39325"/>
    <lineage>
        <taxon>Eukaryota</taxon>
        <taxon>Viridiplantae</taxon>
        <taxon>Streptophyta</taxon>
        <taxon>Embryophyta</taxon>
        <taxon>Tracheophyta</taxon>
        <taxon>Spermatophyta</taxon>
        <taxon>Magnoliopsida</taxon>
        <taxon>Ranunculales</taxon>
        <taxon>Circaeasteraceae</taxon>
        <taxon>Kingdonia</taxon>
    </lineage>
</organism>
<gene>
    <name evidence="2" type="ORF">GIB67_001255</name>
</gene>
<feature type="transmembrane region" description="Helical" evidence="1">
    <location>
        <begin position="16"/>
        <end position="33"/>
    </location>
</feature>
<keyword evidence="1" id="KW-0472">Membrane</keyword>
<accession>A0A7J7LHM7</accession>
<dbReference type="AlphaFoldDB" id="A0A7J7LHM7"/>
<keyword evidence="1" id="KW-0812">Transmembrane</keyword>
<name>A0A7J7LHM7_9MAGN</name>
<dbReference type="EMBL" id="JACGCM010002282">
    <property type="protein sequence ID" value="KAF6142058.1"/>
    <property type="molecule type" value="Genomic_DNA"/>
</dbReference>
<protein>
    <submittedName>
        <fullName evidence="2">Uncharacterized protein</fullName>
    </submittedName>
</protein>
<comment type="caution">
    <text evidence="2">The sequence shown here is derived from an EMBL/GenBank/DDBJ whole genome shotgun (WGS) entry which is preliminary data.</text>
</comment>
<reference evidence="2 3" key="1">
    <citation type="journal article" date="2020" name="IScience">
        <title>Genome Sequencing of the Endangered Kingdonia uniflora (Circaeasteraceae, Ranunculales) Reveals Potential Mechanisms of Evolutionary Specialization.</title>
        <authorList>
            <person name="Sun Y."/>
            <person name="Deng T."/>
            <person name="Zhang A."/>
            <person name="Moore M.J."/>
            <person name="Landis J.B."/>
            <person name="Lin N."/>
            <person name="Zhang H."/>
            <person name="Zhang X."/>
            <person name="Huang J."/>
            <person name="Zhang X."/>
            <person name="Sun H."/>
            <person name="Wang H."/>
        </authorList>
    </citation>
    <scope>NUCLEOTIDE SEQUENCE [LARGE SCALE GENOMIC DNA]</scope>
    <source>
        <strain evidence="2">TB1705</strain>
        <tissue evidence="2">Leaf</tissue>
    </source>
</reference>
<feature type="non-terminal residue" evidence="2">
    <location>
        <position position="1"/>
    </location>
</feature>
<dbReference type="Proteomes" id="UP000541444">
    <property type="component" value="Unassembled WGS sequence"/>
</dbReference>
<evidence type="ECO:0000313" key="2">
    <source>
        <dbReference type="EMBL" id="KAF6142058.1"/>
    </source>
</evidence>
<sequence>SSCWTLSQASSFTKNLYLTLLLLLPCIFFWPFGRASPQEYSSASTLIESSEITIFRVPDVGVSGSVLVELPGQSLIFNFLATLQPGWPM</sequence>
<keyword evidence="3" id="KW-1185">Reference proteome</keyword>